<gene>
    <name evidence="1" type="ORF">NME_1145</name>
</gene>
<accession>C6SCX7</accession>
<organism evidence="1">
    <name type="scientific">Neisseria meningitidis alpha153</name>
    <dbReference type="NCBI Taxonomy" id="663926"/>
    <lineage>
        <taxon>Bacteria</taxon>
        <taxon>Pseudomonadati</taxon>
        <taxon>Pseudomonadota</taxon>
        <taxon>Betaproteobacteria</taxon>
        <taxon>Neisseriales</taxon>
        <taxon>Neisseriaceae</taxon>
        <taxon>Neisseria</taxon>
    </lineage>
</organism>
<dbReference type="AlphaFoldDB" id="C6SCX7"/>
<sequence>MFLIDYATKNSKPRQSKCRLKRYSAFRRHFCI</sequence>
<evidence type="ECO:0000313" key="1">
    <source>
        <dbReference type="EMBL" id="CBA06479.1"/>
    </source>
</evidence>
<proteinExistence type="predicted"/>
<reference evidence="1" key="1">
    <citation type="journal article" date="2008" name="Proc. Natl. Acad. Sci. U.S.A.">
        <title>Whole-genome comparison of disease and carriage strains provides insights into virulence evolution in Neisseria meningitidis.</title>
        <authorList>
            <person name="Schoen C."/>
            <person name="Blom J."/>
            <person name="Claus H."/>
            <person name="Schramm-Glueck A."/>
            <person name="Brandt P."/>
            <person name="Mueller T."/>
            <person name="Goesmann A."/>
            <person name="Joseph B."/>
            <person name="Konietzny S."/>
            <person name="Kurzai O."/>
            <person name="Schmitt C."/>
            <person name="Friedrich T."/>
            <person name="Linke B."/>
            <person name="Vogel U."/>
            <person name="Frosch M."/>
        </authorList>
    </citation>
    <scope>NUCLEOTIDE SEQUENCE</scope>
    <source>
        <strain evidence="1">Alpha153</strain>
    </source>
</reference>
<name>C6SCX7_NEIME</name>
<dbReference type="EMBL" id="AM889137">
    <property type="protein sequence ID" value="CBA06479.1"/>
    <property type="molecule type" value="Genomic_DNA"/>
</dbReference>
<protein>
    <submittedName>
        <fullName evidence="1">Uncharacterized protein</fullName>
    </submittedName>
</protein>